<keyword evidence="4" id="KW-1185">Reference proteome</keyword>
<reference evidence="3 4" key="1">
    <citation type="submission" date="2018-11" db="EMBL/GenBank/DDBJ databases">
        <authorList>
            <consortium name="Pathogen Informatics"/>
        </authorList>
    </citation>
    <scope>NUCLEOTIDE SEQUENCE [LARGE SCALE GENOMIC DNA]</scope>
</reference>
<dbReference type="PANTHER" id="PTHR21301">
    <property type="entry name" value="REVERSE TRANSCRIPTASE"/>
    <property type="match status" value="1"/>
</dbReference>
<feature type="domain" description="Reverse transcriptase" evidence="2">
    <location>
        <begin position="1"/>
        <end position="110"/>
    </location>
</feature>
<evidence type="ECO:0000313" key="4">
    <source>
        <dbReference type="Proteomes" id="UP000281553"/>
    </source>
</evidence>
<name>A0A3P7NHV7_DIBLA</name>
<dbReference type="AlphaFoldDB" id="A0A3P7NHV7"/>
<proteinExistence type="predicted"/>
<keyword evidence="1" id="KW-0472">Membrane</keyword>
<accession>A0A3P7NHV7</accession>
<organism evidence="3 4">
    <name type="scientific">Dibothriocephalus latus</name>
    <name type="common">Fish tapeworm</name>
    <name type="synonym">Diphyllobothrium latum</name>
    <dbReference type="NCBI Taxonomy" id="60516"/>
    <lineage>
        <taxon>Eukaryota</taxon>
        <taxon>Metazoa</taxon>
        <taxon>Spiralia</taxon>
        <taxon>Lophotrochozoa</taxon>
        <taxon>Platyhelminthes</taxon>
        <taxon>Cestoda</taxon>
        <taxon>Eucestoda</taxon>
        <taxon>Diphyllobothriidea</taxon>
        <taxon>Diphyllobothriidae</taxon>
        <taxon>Dibothriocephalus</taxon>
    </lineage>
</organism>
<dbReference type="Proteomes" id="UP000281553">
    <property type="component" value="Unassembled WGS sequence"/>
</dbReference>
<gene>
    <name evidence="3" type="ORF">DILT_LOCUS18056</name>
</gene>
<dbReference type="PANTHER" id="PTHR21301:SF10">
    <property type="entry name" value="REVERSE TRANSCRIPTASE DOMAIN-CONTAINING PROTEIN"/>
    <property type="match status" value="1"/>
</dbReference>
<protein>
    <recommendedName>
        <fullName evidence="2">Reverse transcriptase domain-containing protein</fullName>
    </recommendedName>
</protein>
<dbReference type="EMBL" id="UYRU01097011">
    <property type="protein sequence ID" value="VDN39900.1"/>
    <property type="molecule type" value="Genomic_DNA"/>
</dbReference>
<evidence type="ECO:0000256" key="1">
    <source>
        <dbReference type="SAM" id="Phobius"/>
    </source>
</evidence>
<evidence type="ECO:0000313" key="3">
    <source>
        <dbReference type="EMBL" id="VDN39900.1"/>
    </source>
</evidence>
<dbReference type="InterPro" id="IPR000477">
    <property type="entry name" value="RT_dom"/>
</dbReference>
<dbReference type="PROSITE" id="PS50878">
    <property type="entry name" value="RT_POL"/>
    <property type="match status" value="1"/>
</dbReference>
<feature type="transmembrane region" description="Helical" evidence="1">
    <location>
        <begin position="6"/>
        <end position="26"/>
    </location>
</feature>
<keyword evidence="1" id="KW-1133">Transmembrane helix</keyword>
<sequence>MISLDVISLFTSVALALAITIVDGLLKDKYEEIDKKLKRAHITELLELCLKTYFTLNGQVKEQKEGIPVGSSLSGLIAETVLLRLEHLFSGSDPPKFWARYVEDTFITRC</sequence>
<keyword evidence="1" id="KW-0812">Transmembrane</keyword>
<evidence type="ECO:0000259" key="2">
    <source>
        <dbReference type="PROSITE" id="PS50878"/>
    </source>
</evidence>
<dbReference type="OrthoDB" id="6271484at2759"/>